<evidence type="ECO:0000256" key="1">
    <source>
        <dbReference type="SAM" id="MobiDB-lite"/>
    </source>
</evidence>
<evidence type="ECO:0000313" key="2">
    <source>
        <dbReference type="EMBL" id="ABM20988.1"/>
    </source>
</evidence>
<keyword evidence="2" id="KW-0614">Plasmid</keyword>
<reference evidence="3" key="1">
    <citation type="journal article" date="2011" name="Appl. Environ. Microbiol.">
        <title>Genomic potential of Marinobacter aquaeolei, a biogeochemical 'opportunitroph'.</title>
        <authorList>
            <person name="Singer E."/>
            <person name="Webb E.A."/>
            <person name="Nelson W.C."/>
            <person name="Heidelberg J.F."/>
            <person name="Ivanova N."/>
            <person name="Pati A."/>
            <person name="Edwards K.J."/>
        </authorList>
    </citation>
    <scope>NUCLEOTIDE SEQUENCE [LARGE SCALE GENOMIC DNA]</scope>
    <source>
        <strain evidence="3">ATCC 700491 / DSM 11845 / VT8</strain>
    </source>
</reference>
<proteinExistence type="predicted"/>
<dbReference type="HOGENOM" id="CLU_1370779_0_0_6"/>
<dbReference type="EMBL" id="CP000515">
    <property type="protein sequence ID" value="ABM20988.1"/>
    <property type="molecule type" value="Genomic_DNA"/>
</dbReference>
<protein>
    <submittedName>
        <fullName evidence="2">Uncharacterized protein</fullName>
    </submittedName>
</protein>
<name>A1U7L9_MARN8</name>
<evidence type="ECO:0000313" key="3">
    <source>
        <dbReference type="Proteomes" id="UP000000998"/>
    </source>
</evidence>
<dbReference type="KEGG" id="maq:Maqu_4135"/>
<feature type="region of interest" description="Disordered" evidence="1">
    <location>
        <begin position="135"/>
        <end position="170"/>
    </location>
</feature>
<organism evidence="2 3">
    <name type="scientific">Marinobacter nauticus (strain ATCC 700491 / DSM 11845 / VT8)</name>
    <name type="common">Marinobacter aquaeolei</name>
    <dbReference type="NCBI Taxonomy" id="351348"/>
    <lineage>
        <taxon>Bacteria</taxon>
        <taxon>Pseudomonadati</taxon>
        <taxon>Pseudomonadota</taxon>
        <taxon>Gammaproteobacteria</taxon>
        <taxon>Pseudomonadales</taxon>
        <taxon>Marinobacteraceae</taxon>
        <taxon>Marinobacter</taxon>
    </lineage>
</organism>
<dbReference type="AlphaFoldDB" id="A1U7L9"/>
<geneLocation type="plasmid" evidence="2 3">
    <name>pMAQU01</name>
</geneLocation>
<sequence length="199" mass="22461">MTAKGSSFFLVAELDMPSIKCAGSWERRVALWDCALTLGSTLTEMEERNPMMNGGDPVRLETNYKRLLRIKTHPKDRSIARIMLPHTPAPDRYRDQMELHDEFEARITAILESENKKLKGASLRAVGSARIRPKTPIAGHATPEEVSSAEQGMPGQRIHWSNPKTEEDHPNTVIDRVENDLAHCFDDNDEEFTVRISPA</sequence>
<accession>A1U7L9</accession>
<dbReference type="Proteomes" id="UP000000998">
    <property type="component" value="Plasmid pMAQU01"/>
</dbReference>
<gene>
    <name evidence="2" type="ordered locus">Maqu_4135</name>
</gene>
<dbReference type="RefSeq" id="WP_011783365.1">
    <property type="nucleotide sequence ID" value="NC_008738.1"/>
</dbReference>